<evidence type="ECO:0008006" key="4">
    <source>
        <dbReference type="Google" id="ProtNLM"/>
    </source>
</evidence>
<gene>
    <name evidence="2" type="ORF">AVEN_210817_1</name>
</gene>
<comment type="caution">
    <text evidence="2">The sequence shown here is derived from an EMBL/GenBank/DDBJ whole genome shotgun (WGS) entry which is preliminary data.</text>
</comment>
<dbReference type="EMBL" id="BGPR01000211">
    <property type="protein sequence ID" value="GBM05112.1"/>
    <property type="molecule type" value="Genomic_DNA"/>
</dbReference>
<evidence type="ECO:0000313" key="2">
    <source>
        <dbReference type="EMBL" id="GBM05112.1"/>
    </source>
</evidence>
<protein>
    <recommendedName>
        <fullName evidence="4">DUF4817 domain-containing protein</fullName>
    </recommendedName>
</protein>
<evidence type="ECO:0000313" key="3">
    <source>
        <dbReference type="Proteomes" id="UP000499080"/>
    </source>
</evidence>
<name>A0A4Y2CL20_ARAVE</name>
<keyword evidence="3" id="KW-1185">Reference proteome</keyword>
<sequence>MQITHDIVAKLIMKFKRAGSVADGRRYGRPKTATDEDTPTQVLAAMAKSPTKGPEFSLRKWESPKAVP</sequence>
<dbReference type="AlphaFoldDB" id="A0A4Y2CL20"/>
<reference evidence="2 3" key="1">
    <citation type="journal article" date="2019" name="Sci. Rep.">
        <title>Orb-weaving spider Araneus ventricosus genome elucidates the spidroin gene catalogue.</title>
        <authorList>
            <person name="Kono N."/>
            <person name="Nakamura H."/>
            <person name="Ohtoshi R."/>
            <person name="Moran D.A.P."/>
            <person name="Shinohara A."/>
            <person name="Yoshida Y."/>
            <person name="Fujiwara M."/>
            <person name="Mori M."/>
            <person name="Tomita M."/>
            <person name="Arakawa K."/>
        </authorList>
    </citation>
    <scope>NUCLEOTIDE SEQUENCE [LARGE SCALE GENOMIC DNA]</scope>
</reference>
<feature type="region of interest" description="Disordered" evidence="1">
    <location>
        <begin position="47"/>
        <end position="68"/>
    </location>
</feature>
<feature type="compositionally biased region" description="Basic and acidic residues" evidence="1">
    <location>
        <begin position="57"/>
        <end position="68"/>
    </location>
</feature>
<dbReference type="OrthoDB" id="8117402at2759"/>
<organism evidence="2 3">
    <name type="scientific">Araneus ventricosus</name>
    <name type="common">Orbweaver spider</name>
    <name type="synonym">Epeira ventricosa</name>
    <dbReference type="NCBI Taxonomy" id="182803"/>
    <lineage>
        <taxon>Eukaryota</taxon>
        <taxon>Metazoa</taxon>
        <taxon>Ecdysozoa</taxon>
        <taxon>Arthropoda</taxon>
        <taxon>Chelicerata</taxon>
        <taxon>Arachnida</taxon>
        <taxon>Araneae</taxon>
        <taxon>Araneomorphae</taxon>
        <taxon>Entelegynae</taxon>
        <taxon>Araneoidea</taxon>
        <taxon>Araneidae</taxon>
        <taxon>Araneus</taxon>
    </lineage>
</organism>
<accession>A0A4Y2CL20</accession>
<dbReference type="Proteomes" id="UP000499080">
    <property type="component" value="Unassembled WGS sequence"/>
</dbReference>
<proteinExistence type="predicted"/>
<evidence type="ECO:0000256" key="1">
    <source>
        <dbReference type="SAM" id="MobiDB-lite"/>
    </source>
</evidence>